<dbReference type="SUPFAM" id="SSF51182">
    <property type="entry name" value="RmlC-like cupins"/>
    <property type="match status" value="1"/>
</dbReference>
<dbReference type="PATRIC" id="fig|1432562.3.peg.1275"/>
<dbReference type="STRING" id="1432562.WN59_06405"/>
<sequence>MENISNNISSNLQSLRQERGLSLDKTSEITGVSKGMLAQIERGDSVPTITTVWKIATGFKVSFSSLIYDQKGEVQVVRKDEGVLITENDQNYRVRNIVPFSPERHFEVFSVELTEGETHVAEPHGPEVEEHIFVNSGTLEMVIDEQSIMLNRDDAVIFDGNQPHIYKNAGEGTVQFKDILFYKK</sequence>
<dbReference type="GO" id="GO:0003700">
    <property type="term" value="F:DNA-binding transcription factor activity"/>
    <property type="evidence" value="ECO:0007669"/>
    <property type="project" value="TreeGrafter"/>
</dbReference>
<comment type="caution">
    <text evidence="5">The sequence shown here is derived from an EMBL/GenBank/DDBJ whole genome shotgun (WGS) entry which is preliminary data.</text>
</comment>
<evidence type="ECO:0000259" key="4">
    <source>
        <dbReference type="PROSITE" id="PS50943"/>
    </source>
</evidence>
<dbReference type="RefSeq" id="WP_046514566.1">
    <property type="nucleotide sequence ID" value="NZ_LAYZ01000003.1"/>
</dbReference>
<protein>
    <submittedName>
        <fullName evidence="5">DNA-binding protein</fullName>
    </submittedName>
</protein>
<dbReference type="InterPro" id="IPR011051">
    <property type="entry name" value="RmlC_Cupin_sf"/>
</dbReference>
<dbReference type="Proteomes" id="UP000034287">
    <property type="component" value="Unassembled WGS sequence"/>
</dbReference>
<feature type="domain" description="HTH cro/C1-type" evidence="4">
    <location>
        <begin position="12"/>
        <end position="66"/>
    </location>
</feature>
<dbReference type="Pfam" id="PF01381">
    <property type="entry name" value="HTH_3"/>
    <property type="match status" value="1"/>
</dbReference>
<evidence type="ECO:0000256" key="1">
    <source>
        <dbReference type="ARBA" id="ARBA00023015"/>
    </source>
</evidence>
<evidence type="ECO:0000313" key="5">
    <source>
        <dbReference type="EMBL" id="KKK34666.1"/>
    </source>
</evidence>
<keyword evidence="1" id="KW-0805">Transcription regulation</keyword>
<dbReference type="PANTHER" id="PTHR46797:SF23">
    <property type="entry name" value="HTH-TYPE TRANSCRIPTIONAL REGULATOR SUTR"/>
    <property type="match status" value="1"/>
</dbReference>
<dbReference type="PANTHER" id="PTHR46797">
    <property type="entry name" value="HTH-TYPE TRANSCRIPTIONAL REGULATOR"/>
    <property type="match status" value="1"/>
</dbReference>
<dbReference type="InterPro" id="IPR050807">
    <property type="entry name" value="TransReg_Diox_bact_type"/>
</dbReference>
<accession>A0A0M2SLX7</accession>
<keyword evidence="3" id="KW-0804">Transcription</keyword>
<dbReference type="CDD" id="cd00093">
    <property type="entry name" value="HTH_XRE"/>
    <property type="match status" value="1"/>
</dbReference>
<dbReference type="Gene3D" id="2.60.120.10">
    <property type="entry name" value="Jelly Rolls"/>
    <property type="match status" value="1"/>
</dbReference>
<dbReference type="PROSITE" id="PS50943">
    <property type="entry name" value="HTH_CROC1"/>
    <property type="match status" value="1"/>
</dbReference>
<proteinExistence type="predicted"/>
<keyword evidence="6" id="KW-1185">Reference proteome</keyword>
<dbReference type="Pfam" id="PF07883">
    <property type="entry name" value="Cupin_2"/>
    <property type="match status" value="1"/>
</dbReference>
<reference evidence="5 6" key="1">
    <citation type="submission" date="2015-04" db="EMBL/GenBank/DDBJ databases">
        <title>Taxonomic description and genome sequence of Salinicoccus sediminis sp. nov., a novel hyper halotolerant bacterium isolated from marine sediment.</title>
        <authorList>
            <person name="Mathan Kumar R."/>
            <person name="Kaur G."/>
            <person name="Kumar N."/>
            <person name="Kumar A."/>
            <person name="Singh N.K."/>
            <person name="Kaur N."/>
            <person name="Mayilraj S."/>
        </authorList>
    </citation>
    <scope>NUCLEOTIDE SEQUENCE [LARGE SCALE GENOMIC DNA]</scope>
    <source>
        <strain evidence="5 6">SV-16</strain>
    </source>
</reference>
<dbReference type="GO" id="GO:0003677">
    <property type="term" value="F:DNA binding"/>
    <property type="evidence" value="ECO:0007669"/>
    <property type="project" value="UniProtKB-KW"/>
</dbReference>
<evidence type="ECO:0000313" key="6">
    <source>
        <dbReference type="Proteomes" id="UP000034287"/>
    </source>
</evidence>
<dbReference type="SMART" id="SM00530">
    <property type="entry name" value="HTH_XRE"/>
    <property type="match status" value="1"/>
</dbReference>
<dbReference type="SUPFAM" id="SSF47413">
    <property type="entry name" value="lambda repressor-like DNA-binding domains"/>
    <property type="match status" value="1"/>
</dbReference>
<organism evidence="5 6">
    <name type="scientific">Salinicoccus sediminis</name>
    <dbReference type="NCBI Taxonomy" id="1432562"/>
    <lineage>
        <taxon>Bacteria</taxon>
        <taxon>Bacillati</taxon>
        <taxon>Bacillota</taxon>
        <taxon>Bacilli</taxon>
        <taxon>Bacillales</taxon>
        <taxon>Staphylococcaceae</taxon>
        <taxon>Salinicoccus</taxon>
    </lineage>
</organism>
<dbReference type="GO" id="GO:0005829">
    <property type="term" value="C:cytosol"/>
    <property type="evidence" value="ECO:0007669"/>
    <property type="project" value="TreeGrafter"/>
</dbReference>
<gene>
    <name evidence="5" type="ORF">WN59_06405</name>
</gene>
<evidence type="ECO:0000256" key="3">
    <source>
        <dbReference type="ARBA" id="ARBA00023163"/>
    </source>
</evidence>
<dbReference type="InterPro" id="IPR010982">
    <property type="entry name" value="Lambda_DNA-bd_dom_sf"/>
</dbReference>
<keyword evidence="2 5" id="KW-0238">DNA-binding</keyword>
<dbReference type="InterPro" id="IPR014710">
    <property type="entry name" value="RmlC-like_jellyroll"/>
</dbReference>
<dbReference type="OrthoDB" id="9781521at2"/>
<dbReference type="Gene3D" id="1.10.260.40">
    <property type="entry name" value="lambda repressor-like DNA-binding domains"/>
    <property type="match status" value="1"/>
</dbReference>
<dbReference type="EMBL" id="LAYZ01000003">
    <property type="protein sequence ID" value="KKK34666.1"/>
    <property type="molecule type" value="Genomic_DNA"/>
</dbReference>
<dbReference type="InterPro" id="IPR013096">
    <property type="entry name" value="Cupin_2"/>
</dbReference>
<dbReference type="CDD" id="cd02209">
    <property type="entry name" value="cupin_XRE_C"/>
    <property type="match status" value="1"/>
</dbReference>
<dbReference type="InterPro" id="IPR001387">
    <property type="entry name" value="Cro/C1-type_HTH"/>
</dbReference>
<dbReference type="AlphaFoldDB" id="A0A0M2SLX7"/>
<name>A0A0M2SLX7_9STAP</name>
<evidence type="ECO:0000256" key="2">
    <source>
        <dbReference type="ARBA" id="ARBA00023125"/>
    </source>
</evidence>